<evidence type="ECO:0000313" key="2">
    <source>
        <dbReference type="Proteomes" id="UP000746747"/>
    </source>
</evidence>
<accession>A0A8J2LWT5</accession>
<evidence type="ECO:0000313" key="1">
    <source>
        <dbReference type="EMBL" id="CAG9535393.1"/>
    </source>
</evidence>
<comment type="caution">
    <text evidence="1">The sequence shown here is derived from an EMBL/GenBank/DDBJ whole genome shotgun (WGS) entry which is preliminary data.</text>
</comment>
<proteinExistence type="predicted"/>
<dbReference type="EMBL" id="CAKAEH010001373">
    <property type="protein sequence ID" value="CAG9535393.1"/>
    <property type="molecule type" value="Genomic_DNA"/>
</dbReference>
<keyword evidence="2" id="KW-1185">Reference proteome</keyword>
<protein>
    <submittedName>
        <fullName evidence="1">Uncharacterized protein</fullName>
    </submittedName>
</protein>
<name>A0A8J2LWT5_9BILA</name>
<dbReference type="Proteomes" id="UP000746747">
    <property type="component" value="Unassembled WGS sequence"/>
</dbReference>
<dbReference type="AlphaFoldDB" id="A0A8J2LWT5"/>
<gene>
    <name evidence="1" type="ORF">CJOHNSTONI_LOCUS5427</name>
</gene>
<sequence length="122" mass="13090">MRWNSTCTICTHGDATSIFSSDLSCSGRVGFASVVDLLLFGDGLIVKRRSLKPGGTVETFVFGQSMCCLIRGGSSPRHLVYHVGTLSLVPCVYNRKARGILMLLFSDGRGLGKSTSVSNRTV</sequence>
<organism evidence="1 2">
    <name type="scientific">Cercopithifilaria johnstoni</name>
    <dbReference type="NCBI Taxonomy" id="2874296"/>
    <lineage>
        <taxon>Eukaryota</taxon>
        <taxon>Metazoa</taxon>
        <taxon>Ecdysozoa</taxon>
        <taxon>Nematoda</taxon>
        <taxon>Chromadorea</taxon>
        <taxon>Rhabditida</taxon>
        <taxon>Spirurina</taxon>
        <taxon>Spiruromorpha</taxon>
        <taxon>Filarioidea</taxon>
        <taxon>Onchocercidae</taxon>
        <taxon>Cercopithifilaria</taxon>
    </lineage>
</organism>
<reference evidence="1" key="1">
    <citation type="submission" date="2021-09" db="EMBL/GenBank/DDBJ databases">
        <authorList>
            <consortium name="Pathogen Informatics"/>
        </authorList>
    </citation>
    <scope>NUCLEOTIDE SEQUENCE</scope>
</reference>